<name>A0A2R6XWV5_MARPO</name>
<dbReference type="Gene3D" id="1.10.510.10">
    <property type="entry name" value="Transferase(Phosphotransferase) domain 1"/>
    <property type="match status" value="1"/>
</dbReference>
<evidence type="ECO:0000256" key="7">
    <source>
        <dbReference type="SAM" id="SignalP"/>
    </source>
</evidence>
<dbReference type="GO" id="GO:0005524">
    <property type="term" value="F:ATP binding"/>
    <property type="evidence" value="ECO:0007669"/>
    <property type="project" value="UniProtKB-UniRule"/>
</dbReference>
<dbReference type="GO" id="GO:0016020">
    <property type="term" value="C:membrane"/>
    <property type="evidence" value="ECO:0007669"/>
    <property type="project" value="UniProtKB-SubCell"/>
</dbReference>
<feature type="binding site" evidence="4">
    <location>
        <position position="687"/>
    </location>
    <ligand>
        <name>ATP</name>
        <dbReference type="ChEBI" id="CHEBI:30616"/>
    </ligand>
</feature>
<evidence type="ECO:0000256" key="3">
    <source>
        <dbReference type="ARBA" id="ARBA00022840"/>
    </source>
</evidence>
<dbReference type="PANTHER" id="PTHR45631">
    <property type="entry name" value="OS07G0107800 PROTEIN-RELATED"/>
    <property type="match status" value="1"/>
</dbReference>
<sequence>MKMTIVERLTGIWRIYFIGLGLLSTCAAQPGFVSIDCGRMAPAYVDGLGIAWSNDSAFTAAGESGALAGTTSRLSWPLNSTLSDFRYFPERRPKQCYRLPVQGNATSYLVRAMFLHGASPLLPMPVSFAVTLNATAWASLEFNESSSLGLSSPVVAEAVVLSAGTVLDVCLVPGSGAPFISSLELRPILDPNVMAPFDHMAQQENWTGRFLRDGIRLNCGADLGAAAVRYPDDSVDRIWDAPDLSNATYPNMKAVTATNATEDLIVPGKVMGDAWGSDGRDVMEFGYEVAGGDGVYALVSTKELEPPNGSVLRGMKISLIVDGVTSPINATARHVNASSRLQRLEVITALPASWSGRVTVAWDRDGWSPVGPLANALELYTVAVWDSSRTLDRDVAVLQSLRSGLNLTEWDFDPCFPVPEPWLECNATSGTVVKINVTGNEHPFDLSDATLTSELWGLESLETVVLDRTNISAVNLSVWQESLRSIEAGGPGSSIKLFSLVNSSISTVTPAFSVLATQIAATLCSPHADALNGGGILLGGNPFCEDARQFLGEQYLVQHVEMAYRYVCRFSADETPPSGLGFCSTSDGSSGVAKQRVIIVVSTTLGALTILSICICLGTIWKMRKQKNTFDQLGRALAGEGVQPRFFSYDDLKHATRDFHQDLRLGYGAFGEVYEGKLEDGTRVAVKRLFNSKQVLDEFLKEVRLITAIQHRNLLQLKGCCIRDNHTMLVYEFAVNGSLARTISDGKTSRVFMQWRQRFDVCLGLARGLAYLHEGLQPPIIHGNLKPTNILLDEDWNPQIADFGFSPALGDEETRLQPVHLAGTVGYLPPEDASEGQFTDKFDVYSYGVLVLEIVSGRKSIEYNQPSEQVFLVNWARYLYEEGESALMKLLDPNLRGNWQINESEVTRLLKIGLWCLQTDPTRRPAMSLVLSMLLGTADVVELPDSRDRANRMNFGSWRRDSSQLLDTLSDSDSFTDFSVVAEHKESELPLFTTITRRDSSITYIFDDPLPTAASVAGASRESDETPLNRSSITAEDEISRER</sequence>
<dbReference type="OrthoDB" id="4062651at2759"/>
<feature type="domain" description="Protein kinase" evidence="8">
    <location>
        <begin position="659"/>
        <end position="935"/>
    </location>
</feature>
<keyword evidence="2 4" id="KW-0547">Nucleotide-binding</keyword>
<evidence type="ECO:0000256" key="1">
    <source>
        <dbReference type="ARBA" id="ARBA00004167"/>
    </source>
</evidence>
<evidence type="ECO:0000256" key="6">
    <source>
        <dbReference type="SAM" id="Phobius"/>
    </source>
</evidence>
<dbReference type="InterPro" id="IPR024788">
    <property type="entry name" value="Malectin-like_Carb-bd_dom"/>
</dbReference>
<keyword evidence="6" id="KW-0472">Membrane</keyword>
<dbReference type="GO" id="GO:0004672">
    <property type="term" value="F:protein kinase activity"/>
    <property type="evidence" value="ECO:0007669"/>
    <property type="project" value="InterPro"/>
</dbReference>
<dbReference type="Pfam" id="PF12819">
    <property type="entry name" value="Malectin_like"/>
    <property type="match status" value="1"/>
</dbReference>
<dbReference type="InterPro" id="IPR001245">
    <property type="entry name" value="Ser-Thr/Tyr_kinase_cat_dom"/>
</dbReference>
<feature type="region of interest" description="Disordered" evidence="5">
    <location>
        <begin position="1015"/>
        <end position="1043"/>
    </location>
</feature>
<dbReference type="AlphaFoldDB" id="A0A2R6XWV5"/>
<dbReference type="InterPro" id="IPR017441">
    <property type="entry name" value="Protein_kinase_ATP_BS"/>
</dbReference>
<feature type="signal peptide" evidence="7">
    <location>
        <begin position="1"/>
        <end position="28"/>
    </location>
</feature>
<keyword evidence="10" id="KW-1185">Reference proteome</keyword>
<dbReference type="FunFam" id="1.10.510.10:FF:000384">
    <property type="entry name" value="G-type lectin S-receptor-like serine/threonine-protein kinase"/>
    <property type="match status" value="1"/>
</dbReference>
<dbReference type="FunFam" id="3.30.200.20:FF:000162">
    <property type="entry name" value="Adenine nucleotide alpha hydrolase-like domain kinase"/>
    <property type="match status" value="1"/>
</dbReference>
<keyword evidence="6" id="KW-1133">Transmembrane helix</keyword>
<dbReference type="PROSITE" id="PS00107">
    <property type="entry name" value="PROTEIN_KINASE_ATP"/>
    <property type="match status" value="1"/>
</dbReference>
<dbReference type="Gramene" id="Mp1g21730.1">
    <property type="protein sequence ID" value="Mp1g21730.1.cds"/>
    <property type="gene ID" value="Mp1g21730"/>
</dbReference>
<keyword evidence="3 4" id="KW-0067">ATP-binding</keyword>
<dbReference type="InterPro" id="IPR000719">
    <property type="entry name" value="Prot_kinase_dom"/>
</dbReference>
<organism evidence="9 10">
    <name type="scientific">Marchantia polymorpha</name>
    <name type="common">Common liverwort</name>
    <name type="synonym">Marchantia aquatica</name>
    <dbReference type="NCBI Taxonomy" id="3197"/>
    <lineage>
        <taxon>Eukaryota</taxon>
        <taxon>Viridiplantae</taxon>
        <taxon>Streptophyta</taxon>
        <taxon>Embryophyta</taxon>
        <taxon>Marchantiophyta</taxon>
        <taxon>Marchantiopsida</taxon>
        <taxon>Marchantiidae</taxon>
        <taxon>Marchantiales</taxon>
        <taxon>Marchantiaceae</taxon>
        <taxon>Marchantia</taxon>
    </lineage>
</organism>
<keyword evidence="7" id="KW-0732">Signal</keyword>
<keyword evidence="6" id="KW-0812">Transmembrane</keyword>
<dbReference type="SUPFAM" id="SSF56112">
    <property type="entry name" value="Protein kinase-like (PK-like)"/>
    <property type="match status" value="1"/>
</dbReference>
<evidence type="ECO:0000256" key="2">
    <source>
        <dbReference type="ARBA" id="ARBA00022741"/>
    </source>
</evidence>
<comment type="subcellular location">
    <subcellularLocation>
        <location evidence="1">Membrane</location>
        <topology evidence="1">Single-pass membrane protein</topology>
    </subcellularLocation>
</comment>
<evidence type="ECO:0000256" key="4">
    <source>
        <dbReference type="PROSITE-ProRule" id="PRU10141"/>
    </source>
</evidence>
<proteinExistence type="predicted"/>
<dbReference type="EMBL" id="KZ772673">
    <property type="protein sequence ID" value="PTQ50586.1"/>
    <property type="molecule type" value="Genomic_DNA"/>
</dbReference>
<reference evidence="10" key="1">
    <citation type="journal article" date="2017" name="Cell">
        <title>Insights into land plant evolution garnered from the Marchantia polymorpha genome.</title>
        <authorList>
            <person name="Bowman J.L."/>
            <person name="Kohchi T."/>
            <person name="Yamato K.T."/>
            <person name="Jenkins J."/>
            <person name="Shu S."/>
            <person name="Ishizaki K."/>
            <person name="Yamaoka S."/>
            <person name="Nishihama R."/>
            <person name="Nakamura Y."/>
            <person name="Berger F."/>
            <person name="Adam C."/>
            <person name="Aki S.S."/>
            <person name="Althoff F."/>
            <person name="Araki T."/>
            <person name="Arteaga-Vazquez M.A."/>
            <person name="Balasubrmanian S."/>
            <person name="Barry K."/>
            <person name="Bauer D."/>
            <person name="Boehm C.R."/>
            <person name="Briginshaw L."/>
            <person name="Caballero-Perez J."/>
            <person name="Catarino B."/>
            <person name="Chen F."/>
            <person name="Chiyoda S."/>
            <person name="Chovatia M."/>
            <person name="Davies K.M."/>
            <person name="Delmans M."/>
            <person name="Demura T."/>
            <person name="Dierschke T."/>
            <person name="Dolan L."/>
            <person name="Dorantes-Acosta A.E."/>
            <person name="Eklund D.M."/>
            <person name="Florent S.N."/>
            <person name="Flores-Sandoval E."/>
            <person name="Fujiyama A."/>
            <person name="Fukuzawa H."/>
            <person name="Galik B."/>
            <person name="Grimanelli D."/>
            <person name="Grimwood J."/>
            <person name="Grossniklaus U."/>
            <person name="Hamada T."/>
            <person name="Haseloff J."/>
            <person name="Hetherington A.J."/>
            <person name="Higo A."/>
            <person name="Hirakawa Y."/>
            <person name="Hundley H.N."/>
            <person name="Ikeda Y."/>
            <person name="Inoue K."/>
            <person name="Inoue S.I."/>
            <person name="Ishida S."/>
            <person name="Jia Q."/>
            <person name="Kakita M."/>
            <person name="Kanazawa T."/>
            <person name="Kawai Y."/>
            <person name="Kawashima T."/>
            <person name="Kennedy M."/>
            <person name="Kinose K."/>
            <person name="Kinoshita T."/>
            <person name="Kohara Y."/>
            <person name="Koide E."/>
            <person name="Komatsu K."/>
            <person name="Kopischke S."/>
            <person name="Kubo M."/>
            <person name="Kyozuka J."/>
            <person name="Lagercrantz U."/>
            <person name="Lin S.S."/>
            <person name="Lindquist E."/>
            <person name="Lipzen A.M."/>
            <person name="Lu C.W."/>
            <person name="De Luna E."/>
            <person name="Martienssen R.A."/>
            <person name="Minamino N."/>
            <person name="Mizutani M."/>
            <person name="Mizutani M."/>
            <person name="Mochizuki N."/>
            <person name="Monte I."/>
            <person name="Mosher R."/>
            <person name="Nagasaki H."/>
            <person name="Nakagami H."/>
            <person name="Naramoto S."/>
            <person name="Nishitani K."/>
            <person name="Ohtani M."/>
            <person name="Okamoto T."/>
            <person name="Okumura M."/>
            <person name="Phillips J."/>
            <person name="Pollak B."/>
            <person name="Reinders A."/>
            <person name="Rovekamp M."/>
            <person name="Sano R."/>
            <person name="Sawa S."/>
            <person name="Schmid M.W."/>
            <person name="Shirakawa M."/>
            <person name="Solano R."/>
            <person name="Spunde A."/>
            <person name="Suetsugu N."/>
            <person name="Sugano S."/>
            <person name="Sugiyama A."/>
            <person name="Sun R."/>
            <person name="Suzuki Y."/>
            <person name="Takenaka M."/>
            <person name="Takezawa D."/>
            <person name="Tomogane H."/>
            <person name="Tsuzuki M."/>
            <person name="Ueda T."/>
            <person name="Umeda M."/>
            <person name="Ward J.M."/>
            <person name="Watanabe Y."/>
            <person name="Yazaki K."/>
            <person name="Yokoyama R."/>
            <person name="Yoshitake Y."/>
            <person name="Yotsui I."/>
            <person name="Zachgo S."/>
            <person name="Schmutz J."/>
        </authorList>
    </citation>
    <scope>NUCLEOTIDE SEQUENCE [LARGE SCALE GENOMIC DNA]</scope>
    <source>
        <strain evidence="10">Tak-1</strain>
    </source>
</reference>
<accession>A0A2R6XWV5</accession>
<dbReference type="InterPro" id="IPR011009">
    <property type="entry name" value="Kinase-like_dom_sf"/>
</dbReference>
<dbReference type="PANTHER" id="PTHR45631:SF68">
    <property type="entry name" value="REPEAT FAMILY PROTEIN, PUTATIVE, EXPRESSED-RELATED"/>
    <property type="match status" value="1"/>
</dbReference>
<dbReference type="CDD" id="cd14066">
    <property type="entry name" value="STKc_IRAK"/>
    <property type="match status" value="1"/>
</dbReference>
<evidence type="ECO:0000313" key="9">
    <source>
        <dbReference type="EMBL" id="PTQ50586.1"/>
    </source>
</evidence>
<dbReference type="Gene3D" id="3.30.200.20">
    <property type="entry name" value="Phosphorylase Kinase, domain 1"/>
    <property type="match status" value="1"/>
</dbReference>
<evidence type="ECO:0000259" key="8">
    <source>
        <dbReference type="PROSITE" id="PS50011"/>
    </source>
</evidence>
<dbReference type="Pfam" id="PF07714">
    <property type="entry name" value="PK_Tyr_Ser-Thr"/>
    <property type="match status" value="1"/>
</dbReference>
<evidence type="ECO:0000256" key="5">
    <source>
        <dbReference type="SAM" id="MobiDB-lite"/>
    </source>
</evidence>
<evidence type="ECO:0000313" key="10">
    <source>
        <dbReference type="Proteomes" id="UP000244005"/>
    </source>
</evidence>
<feature type="chain" id="PRO_5015310065" description="Protein kinase domain-containing protein" evidence="7">
    <location>
        <begin position="29"/>
        <end position="1043"/>
    </location>
</feature>
<dbReference type="Proteomes" id="UP000244005">
    <property type="component" value="Unassembled WGS sequence"/>
</dbReference>
<feature type="transmembrane region" description="Helical" evidence="6">
    <location>
        <begin position="597"/>
        <end position="621"/>
    </location>
</feature>
<gene>
    <name evidence="9" type="ORF">MARPO_0001s0508</name>
</gene>
<protein>
    <recommendedName>
        <fullName evidence="8">Protein kinase domain-containing protein</fullName>
    </recommendedName>
</protein>
<dbReference type="PROSITE" id="PS50011">
    <property type="entry name" value="PROTEIN_KINASE_DOM"/>
    <property type="match status" value="1"/>
</dbReference>